<gene>
    <name evidence="6" type="ORF">FXN65_11500</name>
</gene>
<dbReference type="GO" id="GO:0000976">
    <property type="term" value="F:transcription cis-regulatory region binding"/>
    <property type="evidence" value="ECO:0007669"/>
    <property type="project" value="TreeGrafter"/>
</dbReference>
<evidence type="ECO:0000256" key="1">
    <source>
        <dbReference type="ARBA" id="ARBA00023015"/>
    </source>
</evidence>
<evidence type="ECO:0000256" key="2">
    <source>
        <dbReference type="ARBA" id="ARBA00023125"/>
    </source>
</evidence>
<keyword evidence="2 4" id="KW-0238">DNA-binding</keyword>
<dbReference type="Pfam" id="PF17932">
    <property type="entry name" value="TetR_C_24"/>
    <property type="match status" value="1"/>
</dbReference>
<evidence type="ECO:0000256" key="4">
    <source>
        <dbReference type="PROSITE-ProRule" id="PRU00335"/>
    </source>
</evidence>
<dbReference type="GO" id="GO:0003700">
    <property type="term" value="F:DNA-binding transcription factor activity"/>
    <property type="evidence" value="ECO:0007669"/>
    <property type="project" value="TreeGrafter"/>
</dbReference>
<organism evidence="6 7">
    <name type="scientific">Metapseudomonas lalkuanensis</name>
    <dbReference type="NCBI Taxonomy" id="2604832"/>
    <lineage>
        <taxon>Bacteria</taxon>
        <taxon>Pseudomonadati</taxon>
        <taxon>Pseudomonadota</taxon>
        <taxon>Gammaproteobacteria</taxon>
        <taxon>Pseudomonadales</taxon>
        <taxon>Pseudomonadaceae</taxon>
        <taxon>Metapseudomonas</taxon>
    </lineage>
</organism>
<dbReference type="RefSeq" id="WP_151133326.1">
    <property type="nucleotide sequence ID" value="NZ_CP043311.1"/>
</dbReference>
<evidence type="ECO:0000256" key="3">
    <source>
        <dbReference type="ARBA" id="ARBA00023163"/>
    </source>
</evidence>
<dbReference type="PANTHER" id="PTHR30055">
    <property type="entry name" value="HTH-TYPE TRANSCRIPTIONAL REGULATOR RUTR"/>
    <property type="match status" value="1"/>
</dbReference>
<dbReference type="KEGG" id="plal:FXN65_11500"/>
<protein>
    <submittedName>
        <fullName evidence="6">TetR/AcrR family transcriptional regulator</fullName>
    </submittedName>
</protein>
<evidence type="ECO:0000313" key="6">
    <source>
        <dbReference type="EMBL" id="QEY62670.1"/>
    </source>
</evidence>
<dbReference type="PRINTS" id="PR00455">
    <property type="entry name" value="HTHTETR"/>
</dbReference>
<dbReference type="Proteomes" id="UP000327179">
    <property type="component" value="Chromosome"/>
</dbReference>
<dbReference type="EMBL" id="CP043311">
    <property type="protein sequence ID" value="QEY62670.1"/>
    <property type="molecule type" value="Genomic_DNA"/>
</dbReference>
<dbReference type="InterPro" id="IPR009057">
    <property type="entry name" value="Homeodomain-like_sf"/>
</dbReference>
<dbReference type="PROSITE" id="PS50977">
    <property type="entry name" value="HTH_TETR_2"/>
    <property type="match status" value="1"/>
</dbReference>
<dbReference type="AlphaFoldDB" id="A0A5J6QJA3"/>
<accession>A0A5J6QJA3</accession>
<evidence type="ECO:0000259" key="5">
    <source>
        <dbReference type="PROSITE" id="PS50977"/>
    </source>
</evidence>
<dbReference type="Gene3D" id="1.10.10.60">
    <property type="entry name" value="Homeodomain-like"/>
    <property type="match status" value="1"/>
</dbReference>
<keyword evidence="1" id="KW-0805">Transcription regulation</keyword>
<dbReference type="PANTHER" id="PTHR30055:SF234">
    <property type="entry name" value="HTH-TYPE TRANSCRIPTIONAL REGULATOR BETI"/>
    <property type="match status" value="1"/>
</dbReference>
<sequence length="197" mass="21705">MLDATTAHRSRYMENRHLALALFAEQGYGQVSMRDLAAQLGIKAGSIYHHVESKEALLFEFIEELYEQLLENADLAARVHREPAARLAALIDAHLALHEPMGLHFRLAELEARCLSGERLEQARDLRAAYAEALLEPLQELAGQPLDAAGRGAVAGIVSLLNQLPAWLDASGLPTEQGRELMQRMILGTVRGALRLP</sequence>
<keyword evidence="3" id="KW-0804">Transcription</keyword>
<feature type="DNA-binding region" description="H-T-H motif" evidence="4">
    <location>
        <begin position="32"/>
        <end position="51"/>
    </location>
</feature>
<dbReference type="Pfam" id="PF00440">
    <property type="entry name" value="TetR_N"/>
    <property type="match status" value="1"/>
</dbReference>
<proteinExistence type="predicted"/>
<keyword evidence="7" id="KW-1185">Reference proteome</keyword>
<dbReference type="InterPro" id="IPR001647">
    <property type="entry name" value="HTH_TetR"/>
</dbReference>
<dbReference type="Gene3D" id="1.10.357.10">
    <property type="entry name" value="Tetracycline Repressor, domain 2"/>
    <property type="match status" value="1"/>
</dbReference>
<evidence type="ECO:0000313" key="7">
    <source>
        <dbReference type="Proteomes" id="UP000327179"/>
    </source>
</evidence>
<dbReference type="InterPro" id="IPR041490">
    <property type="entry name" value="KstR2_TetR_C"/>
</dbReference>
<feature type="domain" description="HTH tetR-type" evidence="5">
    <location>
        <begin position="9"/>
        <end position="69"/>
    </location>
</feature>
<dbReference type="SUPFAM" id="SSF46689">
    <property type="entry name" value="Homeodomain-like"/>
    <property type="match status" value="1"/>
</dbReference>
<dbReference type="InterPro" id="IPR050109">
    <property type="entry name" value="HTH-type_TetR-like_transc_reg"/>
</dbReference>
<reference evidence="6 7" key="1">
    <citation type="submission" date="2019-08" db="EMBL/GenBank/DDBJ databases">
        <title>Whole-genome Sequencing of e-waste polymer degrading bacterium Pseudomonas sp. strain PE08.</title>
        <authorList>
            <person name="Kirdat K."/>
            <person name="Debbarma P."/>
            <person name="Narawade N."/>
            <person name="Suyal D."/>
            <person name="Thorat V."/>
            <person name="Shouche Y."/>
            <person name="Goel R."/>
            <person name="Yadav A."/>
        </authorList>
    </citation>
    <scope>NUCLEOTIDE SEQUENCE [LARGE SCALE GENOMIC DNA]</scope>
    <source>
        <strain evidence="6 7">PE08</strain>
    </source>
</reference>
<name>A0A5J6QJA3_9GAMM</name>